<dbReference type="EMBL" id="OBQD01000016">
    <property type="protein sequence ID" value="SOC45492.1"/>
    <property type="molecule type" value="Genomic_DNA"/>
</dbReference>
<dbReference type="GO" id="GO:0061504">
    <property type="term" value="P:cyclic threonylcarbamoyladenosine biosynthetic process"/>
    <property type="evidence" value="ECO:0007669"/>
    <property type="project" value="TreeGrafter"/>
</dbReference>
<evidence type="ECO:0000259" key="1">
    <source>
        <dbReference type="Pfam" id="PF00899"/>
    </source>
</evidence>
<dbReference type="InterPro" id="IPR000594">
    <property type="entry name" value="ThiF_NAD_FAD-bd"/>
</dbReference>
<dbReference type="SUPFAM" id="SSF69572">
    <property type="entry name" value="Activating enzymes of the ubiquitin-like proteins"/>
    <property type="match status" value="1"/>
</dbReference>
<sequence>MSWWLTDVARAKAERTAIAQLSERDGWLSGISWRLGDDLHLIVDFDVQHGAETFGLSMIYPSTFPDTPPMVQPRDERRLSWHQYGPGGELCLEFRPDNWAPSITGAMMVESAHRLLSGERPGENEPGIVRSAHQASIGRETRGEFTRFILDDSAATVLAALPVDVPTAITVWDRLAKPTWVASLMSVGEEGILWAQNAPQPSHSSIANGFVIRTTRNVDRFRLSPKDFADVMPVEFPDLLAKLPKNPFDGFVLLGDENHWVALNLYPYEGKQSVFGYKIIVAPSVSGRLPAGYDSLAQKRIAIVGCGSVGSKIAGTLARSGVRNFTLVDDDVFFQANLVRNDLDAQAIGQHKVDALGARLQNLVANADISVRRIALGQQESAGSTESVMEELVQADLLVDATADPRAFNLVAAVARRHSKPMVWCQVFAGGIGGIIARVRPGFDPIPTEARSQIRAWCDSHNVPWIAATETDYGIERDNAQPLIADDADVSVIANHASRFILDFLTREQSVFPCSAYAIGLVAEWIFHAPFDTWPIDLRQEGDWGGAQELASSEELKELLTSLFPKVNA</sequence>
<protein>
    <submittedName>
        <fullName evidence="2">E2/UBC family protein B</fullName>
    </submittedName>
</protein>
<dbReference type="GO" id="GO:0008641">
    <property type="term" value="F:ubiquitin-like modifier activating enzyme activity"/>
    <property type="evidence" value="ECO:0007669"/>
    <property type="project" value="InterPro"/>
</dbReference>
<gene>
    <name evidence="2" type="ORF">SAMN05892877_11616</name>
</gene>
<dbReference type="Proteomes" id="UP000219167">
    <property type="component" value="Unassembled WGS sequence"/>
</dbReference>
<dbReference type="CDD" id="cd01483">
    <property type="entry name" value="E1_enzyme_family"/>
    <property type="match status" value="1"/>
</dbReference>
<name>A0A285UUI6_9HYPH</name>
<dbReference type="Pfam" id="PF00899">
    <property type="entry name" value="ThiF"/>
    <property type="match status" value="1"/>
</dbReference>
<evidence type="ECO:0000313" key="3">
    <source>
        <dbReference type="Proteomes" id="UP000219167"/>
    </source>
</evidence>
<keyword evidence="3" id="KW-1185">Reference proteome</keyword>
<dbReference type="InterPro" id="IPR045886">
    <property type="entry name" value="ThiF/MoeB/HesA"/>
</dbReference>
<dbReference type="GO" id="GO:0061503">
    <property type="term" value="F:tRNA threonylcarbamoyladenosine dehydratase"/>
    <property type="evidence" value="ECO:0007669"/>
    <property type="project" value="TreeGrafter"/>
</dbReference>
<feature type="domain" description="THIF-type NAD/FAD binding fold" evidence="1">
    <location>
        <begin position="291"/>
        <end position="428"/>
    </location>
</feature>
<dbReference type="PANTHER" id="PTHR43267">
    <property type="entry name" value="TRNA THREONYLCARBAMOYLADENOSINE DEHYDRATASE"/>
    <property type="match status" value="1"/>
</dbReference>
<accession>A0A285UUI6</accession>
<proteinExistence type="predicted"/>
<dbReference type="RefSeq" id="WP_052820913.1">
    <property type="nucleotide sequence ID" value="NZ_OBQD01000016.1"/>
</dbReference>
<dbReference type="SUPFAM" id="SSF54495">
    <property type="entry name" value="UBC-like"/>
    <property type="match status" value="1"/>
</dbReference>
<dbReference type="InterPro" id="IPR035985">
    <property type="entry name" value="Ubiquitin-activating_enz"/>
</dbReference>
<evidence type="ECO:0000313" key="2">
    <source>
        <dbReference type="EMBL" id="SOC45492.1"/>
    </source>
</evidence>
<dbReference type="AlphaFoldDB" id="A0A285UUI6"/>
<dbReference type="OrthoDB" id="7516877at2"/>
<dbReference type="InterPro" id="IPR016135">
    <property type="entry name" value="UBQ-conjugating_enzyme/RWD"/>
</dbReference>
<dbReference type="PANTHER" id="PTHR43267:SF1">
    <property type="entry name" value="TRNA THREONYLCARBAMOYLADENOSINE DEHYDRATASE"/>
    <property type="match status" value="1"/>
</dbReference>
<dbReference type="Gene3D" id="3.40.50.720">
    <property type="entry name" value="NAD(P)-binding Rossmann-like Domain"/>
    <property type="match status" value="1"/>
</dbReference>
<organism evidence="2 3">
    <name type="scientific">Rhizobium subbaraonis</name>
    <dbReference type="NCBI Taxonomy" id="908946"/>
    <lineage>
        <taxon>Bacteria</taxon>
        <taxon>Pseudomonadati</taxon>
        <taxon>Pseudomonadota</taxon>
        <taxon>Alphaproteobacteria</taxon>
        <taxon>Hyphomicrobiales</taxon>
        <taxon>Rhizobiaceae</taxon>
        <taxon>Rhizobium/Agrobacterium group</taxon>
        <taxon>Rhizobium</taxon>
    </lineage>
</organism>
<reference evidence="2 3" key="1">
    <citation type="submission" date="2017-08" db="EMBL/GenBank/DDBJ databases">
        <authorList>
            <person name="de Groot N.N."/>
        </authorList>
    </citation>
    <scope>NUCLEOTIDE SEQUENCE [LARGE SCALE GENOMIC DNA]</scope>
    <source>
        <strain evidence="2 3">JC85</strain>
    </source>
</reference>